<dbReference type="EMBL" id="PKUN01000004">
    <property type="protein sequence ID" value="PLX62605.1"/>
    <property type="molecule type" value="Genomic_DNA"/>
</dbReference>
<proteinExistence type="predicted"/>
<evidence type="ECO:0000313" key="2">
    <source>
        <dbReference type="Proteomes" id="UP000235015"/>
    </source>
</evidence>
<dbReference type="STRING" id="1111735.GCA_000428045_00542"/>
<name>A0A2N6CZ10_9GAMM</name>
<reference evidence="1 2" key="1">
    <citation type="submission" date="2017-11" db="EMBL/GenBank/DDBJ databases">
        <title>Genome-resolved metagenomics identifies genetic mobility, metabolic interactions, and unexpected diversity in perchlorate-reducing communities.</title>
        <authorList>
            <person name="Barnum T.P."/>
            <person name="Figueroa I.A."/>
            <person name="Carlstrom C.I."/>
            <person name="Lucas L.N."/>
            <person name="Engelbrektson A.L."/>
            <person name="Coates J.D."/>
        </authorList>
    </citation>
    <scope>NUCLEOTIDE SEQUENCE [LARGE SCALE GENOMIC DNA]</scope>
    <source>
        <strain evidence="1">BM301</strain>
    </source>
</reference>
<protein>
    <submittedName>
        <fullName evidence="1">Uncharacterized protein</fullName>
    </submittedName>
</protein>
<dbReference type="Proteomes" id="UP000235015">
    <property type="component" value="Unassembled WGS sequence"/>
</dbReference>
<organism evidence="1 2">
    <name type="scientific">Sedimenticola selenatireducens</name>
    <dbReference type="NCBI Taxonomy" id="191960"/>
    <lineage>
        <taxon>Bacteria</taxon>
        <taxon>Pseudomonadati</taxon>
        <taxon>Pseudomonadota</taxon>
        <taxon>Gammaproteobacteria</taxon>
        <taxon>Chromatiales</taxon>
        <taxon>Sedimenticolaceae</taxon>
        <taxon>Sedimenticola</taxon>
    </lineage>
</organism>
<accession>A0A2N6CZ10</accession>
<sequence length="111" mass="12547">MHKERRHYTIRARVTEFLLPPIEDGLVLGRHSPIGHVAVSRALGLLSVTPFEHVQVDDDVIGDILVRSAILRKVTAPQLRYFVLSSIKPFMGPEEIIQLNIDVEISLEKEV</sequence>
<dbReference type="RefSeq" id="WP_273438157.1">
    <property type="nucleotide sequence ID" value="NZ_PKUN01000004.1"/>
</dbReference>
<gene>
    <name evidence="1" type="ORF">C0630_05170</name>
</gene>
<dbReference type="AlphaFoldDB" id="A0A2N6CZ10"/>
<evidence type="ECO:0000313" key="1">
    <source>
        <dbReference type="EMBL" id="PLX62605.1"/>
    </source>
</evidence>
<comment type="caution">
    <text evidence="1">The sequence shown here is derived from an EMBL/GenBank/DDBJ whole genome shotgun (WGS) entry which is preliminary data.</text>
</comment>